<evidence type="ECO:0000256" key="10">
    <source>
        <dbReference type="ARBA" id="ARBA00023014"/>
    </source>
</evidence>
<keyword evidence="17" id="KW-1185">Reference proteome</keyword>
<dbReference type="SMART" id="SM00729">
    <property type="entry name" value="Elp3"/>
    <property type="match status" value="1"/>
</dbReference>
<accession>A0A1H0Q7N9</accession>
<dbReference type="UniPathway" id="UPA00782"/>
<dbReference type="OrthoDB" id="9785734at2"/>
<dbReference type="InterPro" id="IPR036105">
    <property type="entry name" value="DiNase_FeMo-co_biosyn_sf"/>
</dbReference>
<comment type="function">
    <text evidence="2">Involved in the biosynthesis of the iron-molybdenum cofactor (FeMo-co or M-cluster) found in the dinitrogenase enzyme of the nitrogenase complex in nitrogen-fixing microorganisms. NifB catalyzes the crucial step of radical SAM-dependent carbide insertion that occurs concomitant with the insertion of a 9th sulfur and the rearrangement/coupling of two [4Fe-4S] clusters into a [8Fe-9S-C] cluster, the precursor to the M-cluster.</text>
</comment>
<dbReference type="GO" id="GO:0051539">
    <property type="term" value="F:4 iron, 4 sulfur cluster binding"/>
    <property type="evidence" value="ECO:0007669"/>
    <property type="project" value="UniProtKB-KW"/>
</dbReference>
<dbReference type="SFLD" id="SFLDG01067">
    <property type="entry name" value="SPASM/twitch_domain_containing"/>
    <property type="match status" value="1"/>
</dbReference>
<evidence type="ECO:0000313" key="16">
    <source>
        <dbReference type="EMBL" id="SDP12716.1"/>
    </source>
</evidence>
<dbReference type="InterPro" id="IPR013785">
    <property type="entry name" value="Aldolase_TIM"/>
</dbReference>
<dbReference type="CDD" id="cd01335">
    <property type="entry name" value="Radical_SAM"/>
    <property type="match status" value="1"/>
</dbReference>
<dbReference type="PANTHER" id="PTHR43787:SF13">
    <property type="entry name" value="FEMO COFACTOR BIOSYNTHESIS PROTEIN NIFB"/>
    <property type="match status" value="1"/>
</dbReference>
<evidence type="ECO:0000256" key="14">
    <source>
        <dbReference type="ARBA" id="ARBA00032102"/>
    </source>
</evidence>
<keyword evidence="8" id="KW-0479">Metal-binding</keyword>
<evidence type="ECO:0000256" key="2">
    <source>
        <dbReference type="ARBA" id="ARBA00003522"/>
    </source>
</evidence>
<dbReference type="Gene3D" id="3.20.20.70">
    <property type="entry name" value="Aldolase class I"/>
    <property type="match status" value="1"/>
</dbReference>
<dbReference type="GO" id="GO:0046872">
    <property type="term" value="F:metal ion binding"/>
    <property type="evidence" value="ECO:0007669"/>
    <property type="project" value="UniProtKB-KW"/>
</dbReference>
<evidence type="ECO:0000256" key="8">
    <source>
        <dbReference type="ARBA" id="ARBA00022723"/>
    </source>
</evidence>
<proteinExistence type="inferred from homology"/>
<evidence type="ECO:0000259" key="15">
    <source>
        <dbReference type="PROSITE" id="PS51918"/>
    </source>
</evidence>
<keyword evidence="9" id="KW-0408">Iron</keyword>
<dbReference type="AlphaFoldDB" id="A0A1H0Q7N9"/>
<sequence length="425" mass="46286">MNHSKHTDISRHPCFNADVKGKYGRVHLPIAPKCNIKCNFCDRKYDCVNESRPGVTSNLLSPAQAGIYVDRVVAKEPRITVAGIAGPGDPFANGEKTMATLRTVRKKHPHILLCVSSNGMNISSYIKELAELEVSHVTITVCATDPEIGRKIYSWVKDGNVVYRGLQGAKLLLSRQLAAIEKLKQHGITVKVNCIVIPGINDHHIEEVAKTVKRCGADLFNAMAMFPNVNTPFGDIPQPAPEMMEEIRSSAEKHLPQMRHCTRCRADAAGLLDEDKTEEFRGCLSSCSAPKGVGGGQRPYVAVATEEGILINKHLGEAVSFSIWEQHTTGYSKVEQRKAPRAGGGIKRWHKLARILGDCRSVLVSGAGATPRQILAGYNIQVVEAAGFIEEGLQVIYHDRKTETLRGRRIACSDTTCGGSGEGCG</sequence>
<protein>
    <recommendedName>
        <fullName evidence="5">FeMo cofactor biosynthesis protein NifB</fullName>
    </recommendedName>
    <alternativeName>
        <fullName evidence="14">Nitrogenase cofactor maturase NifB</fullName>
    </alternativeName>
    <alternativeName>
        <fullName evidence="13">Radical SAM assemblase NifB</fullName>
    </alternativeName>
</protein>
<comment type="cofactor">
    <cofactor evidence="1">
        <name>[4Fe-4S] cluster</name>
        <dbReference type="ChEBI" id="CHEBI:49883"/>
    </cofactor>
</comment>
<comment type="pathway">
    <text evidence="3">Cofactor biosynthesis; Fe-Mo cofactor biosynthesis.</text>
</comment>
<reference evidence="16 17" key="1">
    <citation type="submission" date="2016-10" db="EMBL/GenBank/DDBJ databases">
        <authorList>
            <person name="de Groot N.N."/>
        </authorList>
    </citation>
    <scope>NUCLEOTIDE SEQUENCE [LARGE SCALE GENOMIC DNA]</scope>
    <source>
        <strain evidence="16 17">DSM 12130</strain>
    </source>
</reference>
<evidence type="ECO:0000256" key="13">
    <source>
        <dbReference type="ARBA" id="ARBA00030926"/>
    </source>
</evidence>
<evidence type="ECO:0000256" key="5">
    <source>
        <dbReference type="ARBA" id="ARBA00021702"/>
    </source>
</evidence>
<evidence type="ECO:0000256" key="7">
    <source>
        <dbReference type="ARBA" id="ARBA00022691"/>
    </source>
</evidence>
<evidence type="ECO:0000256" key="1">
    <source>
        <dbReference type="ARBA" id="ARBA00001966"/>
    </source>
</evidence>
<dbReference type="Pfam" id="PF04055">
    <property type="entry name" value="Radical_SAM"/>
    <property type="match status" value="1"/>
</dbReference>
<dbReference type="PANTHER" id="PTHR43787">
    <property type="entry name" value="FEMO COFACTOR BIOSYNTHESIS PROTEIN NIFB-RELATED"/>
    <property type="match status" value="1"/>
</dbReference>
<dbReference type="Proteomes" id="UP000199073">
    <property type="component" value="Unassembled WGS sequence"/>
</dbReference>
<dbReference type="InterPro" id="IPR007197">
    <property type="entry name" value="rSAM"/>
</dbReference>
<keyword evidence="11" id="KW-0535">Nitrogen fixation</keyword>
<evidence type="ECO:0000256" key="3">
    <source>
        <dbReference type="ARBA" id="ARBA00005155"/>
    </source>
</evidence>
<keyword evidence="10" id="KW-0411">Iron-sulfur</keyword>
<dbReference type="EMBL" id="FNJI01000011">
    <property type="protein sequence ID" value="SDP12716.1"/>
    <property type="molecule type" value="Genomic_DNA"/>
</dbReference>
<dbReference type="SFLD" id="SFLDG01068">
    <property type="entry name" value="FeMo_cofactor_biosynthesis_pro"/>
    <property type="match status" value="1"/>
</dbReference>
<dbReference type="GO" id="GO:0016829">
    <property type="term" value="F:lyase activity"/>
    <property type="evidence" value="ECO:0007669"/>
    <property type="project" value="UniProtKB-KW"/>
</dbReference>
<dbReference type="SFLD" id="SFLDS00029">
    <property type="entry name" value="Radical_SAM"/>
    <property type="match status" value="1"/>
</dbReference>
<dbReference type="Pfam" id="PF02579">
    <property type="entry name" value="Nitro_FeMo-Co"/>
    <property type="match status" value="1"/>
</dbReference>
<evidence type="ECO:0000256" key="12">
    <source>
        <dbReference type="ARBA" id="ARBA00023239"/>
    </source>
</evidence>
<comment type="similarity">
    <text evidence="4">Belongs to the radical SAM superfamily. NifB family.</text>
</comment>
<organism evidence="16 17">
    <name type="scientific">Desulforhopalus singaporensis</name>
    <dbReference type="NCBI Taxonomy" id="91360"/>
    <lineage>
        <taxon>Bacteria</taxon>
        <taxon>Pseudomonadati</taxon>
        <taxon>Thermodesulfobacteriota</taxon>
        <taxon>Desulfobulbia</taxon>
        <taxon>Desulfobulbales</taxon>
        <taxon>Desulfocapsaceae</taxon>
        <taxon>Desulforhopalus</taxon>
    </lineage>
</organism>
<evidence type="ECO:0000313" key="17">
    <source>
        <dbReference type="Proteomes" id="UP000199073"/>
    </source>
</evidence>
<keyword evidence="12" id="KW-0456">Lyase</keyword>
<dbReference type="SFLD" id="SFLDF00281">
    <property type="entry name" value="FeMo_cofactor_biosynthesis_pro"/>
    <property type="match status" value="1"/>
</dbReference>
<dbReference type="SUPFAM" id="SSF102114">
    <property type="entry name" value="Radical SAM enzymes"/>
    <property type="match status" value="1"/>
</dbReference>
<dbReference type="PROSITE" id="PS51918">
    <property type="entry name" value="RADICAL_SAM"/>
    <property type="match status" value="1"/>
</dbReference>
<dbReference type="InterPro" id="IPR058240">
    <property type="entry name" value="rSAM_sf"/>
</dbReference>
<keyword evidence="6" id="KW-0004">4Fe-4S</keyword>
<keyword evidence="7" id="KW-0949">S-adenosyl-L-methionine</keyword>
<dbReference type="SUPFAM" id="SSF53146">
    <property type="entry name" value="Nitrogenase accessory factor-like"/>
    <property type="match status" value="1"/>
</dbReference>
<evidence type="ECO:0000256" key="11">
    <source>
        <dbReference type="ARBA" id="ARBA00023231"/>
    </source>
</evidence>
<dbReference type="InterPro" id="IPR003731">
    <property type="entry name" value="Di-Nase_FeMo-co_biosynth"/>
</dbReference>
<dbReference type="Gene3D" id="3.30.420.130">
    <property type="entry name" value="Dinitrogenase iron-molybdenum cofactor biosynthesis domain"/>
    <property type="match status" value="1"/>
</dbReference>
<evidence type="ECO:0000256" key="4">
    <source>
        <dbReference type="ARBA" id="ARBA00006804"/>
    </source>
</evidence>
<evidence type="ECO:0000256" key="9">
    <source>
        <dbReference type="ARBA" id="ARBA00023004"/>
    </source>
</evidence>
<dbReference type="InterPro" id="IPR006638">
    <property type="entry name" value="Elp3/MiaA/NifB-like_rSAM"/>
</dbReference>
<gene>
    <name evidence="16" type="ORF">SAMN05660330_01863</name>
</gene>
<dbReference type="STRING" id="91360.SAMN05660330_01863"/>
<name>A0A1H0Q7N9_9BACT</name>
<feature type="domain" description="Radical SAM core" evidence="15">
    <location>
        <begin position="20"/>
        <end position="265"/>
    </location>
</feature>
<dbReference type="RefSeq" id="WP_092222095.1">
    <property type="nucleotide sequence ID" value="NZ_FNJI01000011.1"/>
</dbReference>
<evidence type="ECO:0000256" key="6">
    <source>
        <dbReference type="ARBA" id="ARBA00022485"/>
    </source>
</evidence>